<dbReference type="PANTHER" id="PTHR33240:SF17">
    <property type="entry name" value="EUKARYOTIC PEPTIDE CHAIN RELEASE FACTOR GTP-BINDING SUBUNIT-LIKE"/>
    <property type="match status" value="1"/>
</dbReference>
<proteinExistence type="predicted"/>
<accession>A0A9Q1K6D5</accession>
<dbReference type="Proteomes" id="UP001153076">
    <property type="component" value="Unassembled WGS sequence"/>
</dbReference>
<comment type="caution">
    <text evidence="2">The sequence shown here is derived from an EMBL/GenBank/DDBJ whole genome shotgun (WGS) entry which is preliminary data.</text>
</comment>
<keyword evidence="3" id="KW-1185">Reference proteome</keyword>
<protein>
    <submittedName>
        <fullName evidence="2">Uncharacterized protein</fullName>
    </submittedName>
</protein>
<sequence length="185" mass="20722">MTFDRHRGPHFSSPHNDPLVVELKVANALMHRILVVTESFADIITRDCLKRLKHLGREIIPLVHPILEVNPTGVICLSLQFGDKPKVRNLEVDFLVLDVATASNVILGRPTLHKVKVVIASYLPQLQYEADDGSVRKLQGDQRMARECYLVSIRPLVEHSDGQGLIGQQSSDKKPWVVPPPPPRP</sequence>
<name>A0A9Q1K6D5_9CARY</name>
<evidence type="ECO:0000313" key="2">
    <source>
        <dbReference type="EMBL" id="KAJ8437675.1"/>
    </source>
</evidence>
<dbReference type="AlphaFoldDB" id="A0A9Q1K6D5"/>
<dbReference type="PANTHER" id="PTHR33240">
    <property type="entry name" value="OS08G0508500 PROTEIN"/>
    <property type="match status" value="1"/>
</dbReference>
<dbReference type="OrthoDB" id="2919534at2759"/>
<feature type="region of interest" description="Disordered" evidence="1">
    <location>
        <begin position="163"/>
        <end position="185"/>
    </location>
</feature>
<gene>
    <name evidence="2" type="ORF">Cgig2_028613</name>
</gene>
<dbReference type="EMBL" id="JAKOGI010000288">
    <property type="protein sequence ID" value="KAJ8437675.1"/>
    <property type="molecule type" value="Genomic_DNA"/>
</dbReference>
<dbReference type="CDD" id="cd00303">
    <property type="entry name" value="retropepsin_like"/>
    <property type="match status" value="1"/>
</dbReference>
<evidence type="ECO:0000313" key="3">
    <source>
        <dbReference type="Proteomes" id="UP001153076"/>
    </source>
</evidence>
<evidence type="ECO:0000256" key="1">
    <source>
        <dbReference type="SAM" id="MobiDB-lite"/>
    </source>
</evidence>
<organism evidence="2 3">
    <name type="scientific">Carnegiea gigantea</name>
    <dbReference type="NCBI Taxonomy" id="171969"/>
    <lineage>
        <taxon>Eukaryota</taxon>
        <taxon>Viridiplantae</taxon>
        <taxon>Streptophyta</taxon>
        <taxon>Embryophyta</taxon>
        <taxon>Tracheophyta</taxon>
        <taxon>Spermatophyta</taxon>
        <taxon>Magnoliopsida</taxon>
        <taxon>eudicotyledons</taxon>
        <taxon>Gunneridae</taxon>
        <taxon>Pentapetalae</taxon>
        <taxon>Caryophyllales</taxon>
        <taxon>Cactineae</taxon>
        <taxon>Cactaceae</taxon>
        <taxon>Cactoideae</taxon>
        <taxon>Echinocereeae</taxon>
        <taxon>Carnegiea</taxon>
    </lineage>
</organism>
<reference evidence="2" key="1">
    <citation type="submission" date="2022-04" db="EMBL/GenBank/DDBJ databases">
        <title>Carnegiea gigantea Genome sequencing and assembly v2.</title>
        <authorList>
            <person name="Copetti D."/>
            <person name="Sanderson M.J."/>
            <person name="Burquez A."/>
            <person name="Wojciechowski M.F."/>
        </authorList>
    </citation>
    <scope>NUCLEOTIDE SEQUENCE</scope>
    <source>
        <strain evidence="2">SGP5-SGP5p</strain>
        <tissue evidence="2">Aerial part</tissue>
    </source>
</reference>